<sequence>MEVFIIGSKGIPARYGGFETFVHNLTAKKKSENIKYNVSCLGEDNNEFEFNNARCFNVKVKNIGSIKAMIYDIKALRTCIKYIRKNKLNNCIVYILACRMGFFLTLYCKTLTKLGVKLFVNPDGHEWKRSKWNKIIKAYWKWSERLSIKHANLIICDSMEMQKYINKKYEKFKPKTKYIPYGAEIKFSSLCSNSGKFLLWLKENYIKAKEYYLIVGRFVPENNYESIIREFMKSNTKRELILITNVEKNKYYEDLMKKTKFNEDRRIKFVGTVYDEKLLTDIRENAYAYLHGHEVGGTNPSLLEALANTNINILLDVAFNKEVGQDAVLYFSKEKDDLANLINKVDKYDYEKINSLGNLAKSRIREQYTWKAVVDNYEKLFLNALEEE</sequence>
<dbReference type="InterPro" id="IPR001296">
    <property type="entry name" value="Glyco_trans_1"/>
</dbReference>
<comment type="caution">
    <text evidence="4">The sequence shown here is derived from an EMBL/GenBank/DDBJ whole genome shotgun (WGS) entry which is preliminary data.</text>
</comment>
<dbReference type="PANTHER" id="PTHR46401:SF2">
    <property type="entry name" value="GLYCOSYLTRANSFERASE WBBK-RELATED"/>
    <property type="match status" value="1"/>
</dbReference>
<dbReference type="EMBL" id="JBJHZY010000001">
    <property type="protein sequence ID" value="MFL0267501.1"/>
    <property type="molecule type" value="Genomic_DNA"/>
</dbReference>
<dbReference type="Gene3D" id="3.40.50.2000">
    <property type="entry name" value="Glycogen Phosphorylase B"/>
    <property type="match status" value="2"/>
</dbReference>
<feature type="domain" description="Glycosyl transferase family 1" evidence="2">
    <location>
        <begin position="207"/>
        <end position="352"/>
    </location>
</feature>
<dbReference type="PANTHER" id="PTHR46401">
    <property type="entry name" value="GLYCOSYLTRANSFERASE WBBK-RELATED"/>
    <property type="match status" value="1"/>
</dbReference>
<evidence type="ECO:0000259" key="2">
    <source>
        <dbReference type="Pfam" id="PF00534"/>
    </source>
</evidence>
<proteinExistence type="predicted"/>
<dbReference type="Pfam" id="PF09314">
    <property type="entry name" value="DUF1972"/>
    <property type="match status" value="1"/>
</dbReference>
<feature type="domain" description="DUF1972" evidence="3">
    <location>
        <begin position="2"/>
        <end position="184"/>
    </location>
</feature>
<protein>
    <submittedName>
        <fullName evidence="4">Beta 1-4 rhamnosyltransferase Cps2T</fullName>
    </submittedName>
</protein>
<reference evidence="4 5" key="1">
    <citation type="submission" date="2024-11" db="EMBL/GenBank/DDBJ databases">
        <authorList>
            <person name="Heng Y.C."/>
            <person name="Lim A.C.H."/>
            <person name="Lee J.K.Y."/>
            <person name="Kittelmann S."/>
        </authorList>
    </citation>
    <scope>NUCLEOTIDE SEQUENCE [LARGE SCALE GENOMIC DNA]</scope>
    <source>
        <strain evidence="4 5">WILCCON 0202</strain>
    </source>
</reference>
<dbReference type="Proteomes" id="UP001623661">
    <property type="component" value="Unassembled WGS sequence"/>
</dbReference>
<gene>
    <name evidence="4" type="primary">cps2T</name>
    <name evidence="4" type="synonym">wchF</name>
    <name evidence="4" type="ORF">ACJDUH_05235</name>
</gene>
<accession>A0ABW8TP53</accession>
<evidence type="ECO:0000313" key="4">
    <source>
        <dbReference type="EMBL" id="MFL0267501.1"/>
    </source>
</evidence>
<organism evidence="4 5">
    <name type="scientific">Candidatus Clostridium radicumherbarum</name>
    <dbReference type="NCBI Taxonomy" id="3381662"/>
    <lineage>
        <taxon>Bacteria</taxon>
        <taxon>Bacillati</taxon>
        <taxon>Bacillota</taxon>
        <taxon>Clostridia</taxon>
        <taxon>Eubacteriales</taxon>
        <taxon>Clostridiaceae</taxon>
        <taxon>Clostridium</taxon>
    </lineage>
</organism>
<keyword evidence="1" id="KW-0808">Transferase</keyword>
<dbReference type="RefSeq" id="WP_406764102.1">
    <property type="nucleotide sequence ID" value="NZ_JBJHZY010000001.1"/>
</dbReference>
<dbReference type="SUPFAM" id="SSF53756">
    <property type="entry name" value="UDP-Glycosyltransferase/glycogen phosphorylase"/>
    <property type="match status" value="1"/>
</dbReference>
<dbReference type="NCBIfam" id="NF046071">
    <property type="entry name" value="B1-4RhmsylTfaseCps2T"/>
    <property type="match status" value="1"/>
</dbReference>
<evidence type="ECO:0000256" key="1">
    <source>
        <dbReference type="ARBA" id="ARBA00022679"/>
    </source>
</evidence>
<name>A0ABW8TP53_9CLOT</name>
<dbReference type="InterPro" id="IPR015393">
    <property type="entry name" value="DUF1972"/>
</dbReference>
<evidence type="ECO:0000259" key="3">
    <source>
        <dbReference type="Pfam" id="PF09314"/>
    </source>
</evidence>
<keyword evidence="5" id="KW-1185">Reference proteome</keyword>
<evidence type="ECO:0000313" key="5">
    <source>
        <dbReference type="Proteomes" id="UP001623661"/>
    </source>
</evidence>
<dbReference type="Pfam" id="PF00534">
    <property type="entry name" value="Glycos_transf_1"/>
    <property type="match status" value="1"/>
</dbReference>